<dbReference type="Proteomes" id="UP001634393">
    <property type="component" value="Unassembled WGS sequence"/>
</dbReference>
<dbReference type="SUPFAM" id="SSF57095">
    <property type="entry name" value="Scorpion toxin-like"/>
    <property type="match status" value="1"/>
</dbReference>
<feature type="domain" description="Knottins-like" evidence="1">
    <location>
        <begin position="16"/>
        <end position="61"/>
    </location>
</feature>
<dbReference type="InterPro" id="IPR008176">
    <property type="entry name" value="Defensin_plant"/>
</dbReference>
<protein>
    <recommendedName>
        <fullName evidence="1">Knottins-like domain-containing protein</fullName>
    </recommendedName>
</protein>
<dbReference type="CDD" id="cd00107">
    <property type="entry name" value="Knot1"/>
    <property type="match status" value="1"/>
</dbReference>
<sequence>MGSSIVKGLDVEVKKVCHYKSEKFWGVCLRSKSCDATCKHEGFVGGACRGLRRRCYCFKPCP</sequence>
<proteinExistence type="predicted"/>
<dbReference type="Gene3D" id="3.30.30.10">
    <property type="entry name" value="Knottin, scorpion toxin-like"/>
    <property type="match status" value="1"/>
</dbReference>
<dbReference type="SMART" id="SM00505">
    <property type="entry name" value="Knot1"/>
    <property type="match status" value="1"/>
</dbReference>
<gene>
    <name evidence="2" type="ORF">ACJIZ3_019488</name>
</gene>
<keyword evidence="3" id="KW-1185">Reference proteome</keyword>
<accession>A0ABD3T223</accession>
<evidence type="ECO:0000259" key="1">
    <source>
        <dbReference type="SMART" id="SM00505"/>
    </source>
</evidence>
<dbReference type="EMBL" id="JBJXBP010000005">
    <property type="protein sequence ID" value="KAL3830686.1"/>
    <property type="molecule type" value="Genomic_DNA"/>
</dbReference>
<evidence type="ECO:0000313" key="2">
    <source>
        <dbReference type="EMBL" id="KAL3830686.1"/>
    </source>
</evidence>
<dbReference type="AlphaFoldDB" id="A0ABD3T223"/>
<dbReference type="InterPro" id="IPR036574">
    <property type="entry name" value="Scorpion_toxin-like_sf"/>
</dbReference>
<dbReference type="InterPro" id="IPR003614">
    <property type="entry name" value="Knottins"/>
</dbReference>
<name>A0ABD3T223_9LAMI</name>
<dbReference type="Pfam" id="PF00304">
    <property type="entry name" value="Gamma-thionin"/>
    <property type="match status" value="1"/>
</dbReference>
<comment type="caution">
    <text evidence="2">The sequence shown here is derived from an EMBL/GenBank/DDBJ whole genome shotgun (WGS) entry which is preliminary data.</text>
</comment>
<reference evidence="2 3" key="1">
    <citation type="submission" date="2024-12" db="EMBL/GenBank/DDBJ databases">
        <title>The unique morphological basis and parallel evolutionary history of personate flowers in Penstemon.</title>
        <authorList>
            <person name="Depatie T.H."/>
            <person name="Wessinger C.A."/>
        </authorList>
    </citation>
    <scope>NUCLEOTIDE SEQUENCE [LARGE SCALE GENOMIC DNA]</scope>
    <source>
        <strain evidence="2">WTNN_2</strain>
        <tissue evidence="2">Leaf</tissue>
    </source>
</reference>
<dbReference type="PROSITE" id="PS00940">
    <property type="entry name" value="GAMMA_THIONIN"/>
    <property type="match status" value="1"/>
</dbReference>
<evidence type="ECO:0000313" key="3">
    <source>
        <dbReference type="Proteomes" id="UP001634393"/>
    </source>
</evidence>
<organism evidence="2 3">
    <name type="scientific">Penstemon smallii</name>
    <dbReference type="NCBI Taxonomy" id="265156"/>
    <lineage>
        <taxon>Eukaryota</taxon>
        <taxon>Viridiplantae</taxon>
        <taxon>Streptophyta</taxon>
        <taxon>Embryophyta</taxon>
        <taxon>Tracheophyta</taxon>
        <taxon>Spermatophyta</taxon>
        <taxon>Magnoliopsida</taxon>
        <taxon>eudicotyledons</taxon>
        <taxon>Gunneridae</taxon>
        <taxon>Pentapetalae</taxon>
        <taxon>asterids</taxon>
        <taxon>lamiids</taxon>
        <taxon>Lamiales</taxon>
        <taxon>Plantaginaceae</taxon>
        <taxon>Cheloneae</taxon>
        <taxon>Penstemon</taxon>
    </lineage>
</organism>
<dbReference type="PRINTS" id="PR00288">
    <property type="entry name" value="PUROTHIONIN"/>
</dbReference>